<accession>A0ABR2JX03</accession>
<protein>
    <submittedName>
        <fullName evidence="1">Uncharacterized protein</fullName>
    </submittedName>
</protein>
<keyword evidence="2" id="KW-1185">Reference proteome</keyword>
<sequence>MSFTRHSSYSNNIITSNRNTVERNNQFNINRIGSNFSQNKIPNSLKSSTKYKYLQDSDDSDSMSSLLFEKQIKTPSSKNRFQAISSKDKNKKSNHDVLRVSHSNSFFSTNNESKPNMKYFDNSKTVQIKKKESPELDDSLESIIGRLETNFKLLFDYLSKDSQIISTPTSNRQSPNINPLKQSAQYTPKGEVFYFGKDSLSSDSSDYDDDPKVSIIFEGSRSLDE</sequence>
<evidence type="ECO:0000313" key="1">
    <source>
        <dbReference type="EMBL" id="KAK8883375.1"/>
    </source>
</evidence>
<evidence type="ECO:0000313" key="2">
    <source>
        <dbReference type="Proteomes" id="UP001470230"/>
    </source>
</evidence>
<name>A0ABR2JX03_9EUKA</name>
<proteinExistence type="predicted"/>
<comment type="caution">
    <text evidence="1">The sequence shown here is derived from an EMBL/GenBank/DDBJ whole genome shotgun (WGS) entry which is preliminary data.</text>
</comment>
<dbReference type="EMBL" id="JAPFFF010000009">
    <property type="protein sequence ID" value="KAK8883375.1"/>
    <property type="molecule type" value="Genomic_DNA"/>
</dbReference>
<dbReference type="Proteomes" id="UP001470230">
    <property type="component" value="Unassembled WGS sequence"/>
</dbReference>
<reference evidence="1 2" key="1">
    <citation type="submission" date="2024-04" db="EMBL/GenBank/DDBJ databases">
        <title>Tritrichomonas musculus Genome.</title>
        <authorList>
            <person name="Alves-Ferreira E."/>
            <person name="Grigg M."/>
            <person name="Lorenzi H."/>
            <person name="Galac M."/>
        </authorList>
    </citation>
    <scope>NUCLEOTIDE SEQUENCE [LARGE SCALE GENOMIC DNA]</scope>
    <source>
        <strain evidence="1 2">EAF2021</strain>
    </source>
</reference>
<gene>
    <name evidence="1" type="ORF">M9Y10_046025</name>
</gene>
<organism evidence="1 2">
    <name type="scientific">Tritrichomonas musculus</name>
    <dbReference type="NCBI Taxonomy" id="1915356"/>
    <lineage>
        <taxon>Eukaryota</taxon>
        <taxon>Metamonada</taxon>
        <taxon>Parabasalia</taxon>
        <taxon>Tritrichomonadida</taxon>
        <taxon>Tritrichomonadidae</taxon>
        <taxon>Tritrichomonas</taxon>
    </lineage>
</organism>